<name>A0A1P8F6Q1_9CHLR</name>
<dbReference type="STRING" id="1839801.Dform_00806"/>
<evidence type="ECO:0000259" key="1">
    <source>
        <dbReference type="Pfam" id="PF07411"/>
    </source>
</evidence>
<evidence type="ECO:0000313" key="3">
    <source>
        <dbReference type="Proteomes" id="UP000185934"/>
    </source>
</evidence>
<accession>A0A1P8F6Q1</accession>
<dbReference type="PANTHER" id="PTHR40606">
    <property type="match status" value="1"/>
</dbReference>
<dbReference type="AlphaFoldDB" id="A0A1P8F6Q1"/>
<organism evidence="2 3">
    <name type="scientific">Dehalogenimonas formicexedens</name>
    <dbReference type="NCBI Taxonomy" id="1839801"/>
    <lineage>
        <taxon>Bacteria</taxon>
        <taxon>Bacillati</taxon>
        <taxon>Chloroflexota</taxon>
        <taxon>Dehalococcoidia</taxon>
        <taxon>Dehalococcoidales</taxon>
        <taxon>Dehalococcoidaceae</taxon>
        <taxon>Dehalogenimonas</taxon>
    </lineage>
</organism>
<dbReference type="InterPro" id="IPR051141">
    <property type="entry name" value="UPF0339_domain"/>
</dbReference>
<evidence type="ECO:0000313" key="2">
    <source>
        <dbReference type="EMBL" id="APV44154.1"/>
    </source>
</evidence>
<dbReference type="Gene3D" id="2.30.29.80">
    <property type="match status" value="1"/>
</dbReference>
<dbReference type="KEGG" id="dfo:Dform_00806"/>
<dbReference type="EMBL" id="CP018258">
    <property type="protein sequence ID" value="APV44154.1"/>
    <property type="molecule type" value="Genomic_DNA"/>
</dbReference>
<dbReference type="SUPFAM" id="SSF160113">
    <property type="entry name" value="YegP-like"/>
    <property type="match status" value="1"/>
</dbReference>
<dbReference type="Pfam" id="PF07411">
    <property type="entry name" value="DUF1508"/>
    <property type="match status" value="1"/>
</dbReference>
<dbReference type="InterPro" id="IPR010879">
    <property type="entry name" value="DUF1508"/>
</dbReference>
<dbReference type="InterPro" id="IPR036913">
    <property type="entry name" value="YegP-like_sf"/>
</dbReference>
<feature type="domain" description="DUF1508" evidence="1">
    <location>
        <begin position="10"/>
        <end position="55"/>
    </location>
</feature>
<dbReference type="OrthoDB" id="9802792at2"/>
<sequence length="250" mass="27522">MAGKFQVYKDKSGEFRFRLVATNGQVIAISEGYKTKASALAGIESVKENAPKAKVFSIVGELGAELEIKGDDAQMESRWNMQDGPWLYTHMEFEYVTAGELGNILVRLQAALRGLMDLKAGPDYSGPHFIVKSIHTEHSVEFILGVASLVAQVSQPVWYPFAEVAWRRILSAIYLIATGKYVADIGVVPRGTEVEITQGSESDLELNIKEEYLTEDNAKKILAVVKSILTASNTTTLGNGKVQILIKRNR</sequence>
<keyword evidence="3" id="KW-1185">Reference proteome</keyword>
<reference evidence="3" key="1">
    <citation type="submission" date="2016-11" db="EMBL/GenBank/DDBJ databases">
        <title>Dehalogenimonas formicexedens sp. nov., a chlorinated alkane respiring bacterium isolated from contaminated groundwater.</title>
        <authorList>
            <person name="Key T.A."/>
            <person name="Bowman K.S."/>
            <person name="Lee I."/>
            <person name="Chun J."/>
            <person name="Albuquerque L."/>
            <person name="da Costa M.S."/>
            <person name="Rainey F.A."/>
            <person name="Moe W.M."/>
        </authorList>
    </citation>
    <scope>NUCLEOTIDE SEQUENCE [LARGE SCALE GENOMIC DNA]</scope>
    <source>
        <strain evidence="3">NSZ-14</strain>
    </source>
</reference>
<proteinExistence type="predicted"/>
<protein>
    <submittedName>
        <fullName evidence="2">Uncharacterized conserved protein YegP, UPF0339 family</fullName>
    </submittedName>
</protein>
<dbReference type="PANTHER" id="PTHR40606:SF1">
    <property type="entry name" value="UPF0339 PROTEIN YEGP"/>
    <property type="match status" value="1"/>
</dbReference>
<gene>
    <name evidence="2" type="ORF">Dform_00806</name>
</gene>
<dbReference type="Proteomes" id="UP000185934">
    <property type="component" value="Chromosome"/>
</dbReference>